<dbReference type="InterPro" id="IPR029068">
    <property type="entry name" value="Glyas_Bleomycin-R_OHBP_Dase"/>
</dbReference>
<keyword evidence="3" id="KW-1185">Reference proteome</keyword>
<comment type="caution">
    <text evidence="2">The sequence shown here is derived from an EMBL/GenBank/DDBJ whole genome shotgun (WGS) entry which is preliminary data.</text>
</comment>
<evidence type="ECO:0000313" key="3">
    <source>
        <dbReference type="Proteomes" id="UP000791080"/>
    </source>
</evidence>
<proteinExistence type="predicted"/>
<dbReference type="InterPro" id="IPR037523">
    <property type="entry name" value="VOC_core"/>
</dbReference>
<protein>
    <submittedName>
        <fullName evidence="2">Catechol 2,3-dioxygenase</fullName>
    </submittedName>
</protein>
<accession>A0ABT1JGV8</accession>
<dbReference type="PANTHER" id="PTHR21366:SF14">
    <property type="entry name" value="GLYOXALASE DOMAIN-CONTAINING PROTEIN 5"/>
    <property type="match status" value="1"/>
</dbReference>
<dbReference type="EMBL" id="AUBJ02000001">
    <property type="protein sequence ID" value="MCP2331534.1"/>
    <property type="molecule type" value="Genomic_DNA"/>
</dbReference>
<evidence type="ECO:0000259" key="1">
    <source>
        <dbReference type="PROSITE" id="PS51819"/>
    </source>
</evidence>
<gene>
    <name evidence="2" type="ORF">G443_001804</name>
</gene>
<dbReference type="CDD" id="cd07253">
    <property type="entry name" value="GLOD5"/>
    <property type="match status" value="1"/>
</dbReference>
<dbReference type="PROSITE" id="PS51819">
    <property type="entry name" value="VOC"/>
    <property type="match status" value="1"/>
</dbReference>
<dbReference type="PANTHER" id="PTHR21366">
    <property type="entry name" value="GLYOXALASE FAMILY PROTEIN"/>
    <property type="match status" value="1"/>
</dbReference>
<dbReference type="Pfam" id="PF00903">
    <property type="entry name" value="Glyoxalase"/>
    <property type="match status" value="1"/>
</dbReference>
<dbReference type="InterPro" id="IPR050383">
    <property type="entry name" value="GlyoxalaseI/FosfomycinResist"/>
</dbReference>
<organism evidence="2 3">
    <name type="scientific">Actinoalloteichus caeruleus DSM 43889</name>
    <dbReference type="NCBI Taxonomy" id="1120930"/>
    <lineage>
        <taxon>Bacteria</taxon>
        <taxon>Bacillati</taxon>
        <taxon>Actinomycetota</taxon>
        <taxon>Actinomycetes</taxon>
        <taxon>Pseudonocardiales</taxon>
        <taxon>Pseudonocardiaceae</taxon>
        <taxon>Actinoalloteichus</taxon>
        <taxon>Actinoalloteichus cyanogriseus</taxon>
    </lineage>
</organism>
<dbReference type="Gene3D" id="3.10.180.10">
    <property type="entry name" value="2,3-Dihydroxybiphenyl 1,2-Dioxygenase, domain 1"/>
    <property type="match status" value="1"/>
</dbReference>
<dbReference type="SUPFAM" id="SSF54593">
    <property type="entry name" value="Glyoxalase/Bleomycin resistance protein/Dihydroxybiphenyl dioxygenase"/>
    <property type="match status" value="1"/>
</dbReference>
<dbReference type="InterPro" id="IPR004360">
    <property type="entry name" value="Glyas_Fos-R_dOase_dom"/>
</dbReference>
<evidence type="ECO:0000313" key="2">
    <source>
        <dbReference type="EMBL" id="MCP2331534.1"/>
    </source>
</evidence>
<reference evidence="2 3" key="1">
    <citation type="submission" date="2013-07" db="EMBL/GenBank/DDBJ databases">
        <authorList>
            <consortium name="DOE Joint Genome Institute"/>
            <person name="Reeve W."/>
            <person name="Huntemann M."/>
            <person name="Han J."/>
            <person name="Chen A."/>
            <person name="Kyrpides N."/>
            <person name="Mavromatis K."/>
            <person name="Markowitz V."/>
            <person name="Palaniappan K."/>
            <person name="Ivanova N."/>
            <person name="Schaumberg A."/>
            <person name="Pati A."/>
            <person name="Liolios K."/>
            <person name="Nordberg H.P."/>
            <person name="Cantor M.N."/>
            <person name="Hua S.X."/>
            <person name="Woyke T."/>
        </authorList>
    </citation>
    <scope>NUCLEOTIDE SEQUENCE [LARGE SCALE GENOMIC DNA]</scope>
    <source>
        <strain evidence="2 3">DSM 43889</strain>
    </source>
</reference>
<feature type="domain" description="VOC" evidence="1">
    <location>
        <begin position="6"/>
        <end position="126"/>
    </location>
</feature>
<dbReference type="Proteomes" id="UP000791080">
    <property type="component" value="Unassembled WGS sequence"/>
</dbReference>
<reference evidence="2 3" key="2">
    <citation type="submission" date="2022-06" db="EMBL/GenBank/DDBJ databases">
        <title>Genomic Encyclopedia of Type Strains, Phase I: the one thousand microbial genomes (KMG-I) project.</title>
        <authorList>
            <person name="Kyrpides N."/>
        </authorList>
    </citation>
    <scope>NUCLEOTIDE SEQUENCE [LARGE SCALE GENOMIC DNA]</scope>
    <source>
        <strain evidence="2 3">DSM 43889</strain>
    </source>
</reference>
<name>A0ABT1JGV8_ACTCY</name>
<sequence>MFKVERFDHIVMTVNDMDRTVAFYRDVLGMQPVTYAEGRQGLAFGVQRINLHPASQEIGPSATYPLPGSVDLCLITTTPIAEVKDHLWACDVRIEEGPVSRQGALGPMISLYFRDPDGNLVEVARYEEL</sequence>